<accession>A0A8H6KE16</accession>
<evidence type="ECO:0000313" key="4">
    <source>
        <dbReference type="Proteomes" id="UP000654918"/>
    </source>
</evidence>
<dbReference type="CDD" id="cd12809">
    <property type="entry name" value="Esterase_713_like-2"/>
    <property type="match status" value="1"/>
</dbReference>
<evidence type="ECO:0000313" key="3">
    <source>
        <dbReference type="EMBL" id="KAF6829615.1"/>
    </source>
</evidence>
<dbReference type="InterPro" id="IPR000073">
    <property type="entry name" value="AB_hydrolase_1"/>
</dbReference>
<organism evidence="3 4">
    <name type="scientific">Colletotrichum plurivorum</name>
    <dbReference type="NCBI Taxonomy" id="2175906"/>
    <lineage>
        <taxon>Eukaryota</taxon>
        <taxon>Fungi</taxon>
        <taxon>Dikarya</taxon>
        <taxon>Ascomycota</taxon>
        <taxon>Pezizomycotina</taxon>
        <taxon>Sordariomycetes</taxon>
        <taxon>Hypocreomycetidae</taxon>
        <taxon>Glomerellales</taxon>
        <taxon>Glomerellaceae</taxon>
        <taxon>Colletotrichum</taxon>
        <taxon>Colletotrichum orchidearum species complex</taxon>
    </lineage>
</organism>
<dbReference type="AlphaFoldDB" id="A0A8H6KE16"/>
<dbReference type="InterPro" id="IPR050228">
    <property type="entry name" value="Carboxylesterase_BioH"/>
</dbReference>
<feature type="signal peptide" evidence="1">
    <location>
        <begin position="1"/>
        <end position="20"/>
    </location>
</feature>
<evidence type="ECO:0000259" key="2">
    <source>
        <dbReference type="Pfam" id="PF12697"/>
    </source>
</evidence>
<reference evidence="3" key="1">
    <citation type="journal article" date="2020" name="Phytopathology">
        <title>Genome Sequence Resources of Colletotrichum truncatum, C. plurivorum, C. musicola, and C. sojae: Four Species Pathogenic to Soybean (Glycine max).</title>
        <authorList>
            <person name="Rogerio F."/>
            <person name="Boufleur T.R."/>
            <person name="Ciampi-Guillardi M."/>
            <person name="Sukno S.A."/>
            <person name="Thon M.R."/>
            <person name="Massola Junior N.S."/>
            <person name="Baroncelli R."/>
        </authorList>
    </citation>
    <scope>NUCLEOTIDE SEQUENCE</scope>
    <source>
        <strain evidence="3">LFN00145</strain>
    </source>
</reference>
<dbReference type="InterPro" id="IPR029058">
    <property type="entry name" value="AB_hydrolase_fold"/>
</dbReference>
<keyword evidence="1" id="KW-0732">Signal</keyword>
<dbReference type="PANTHER" id="PTHR43194">
    <property type="entry name" value="HYDROLASE ALPHA/BETA FOLD FAMILY"/>
    <property type="match status" value="1"/>
</dbReference>
<dbReference type="PANTHER" id="PTHR43194:SF4">
    <property type="entry name" value="AB HYDROLASE-1 DOMAIN-CONTAINING PROTEIN"/>
    <property type="match status" value="1"/>
</dbReference>
<dbReference type="SUPFAM" id="SSF53474">
    <property type="entry name" value="alpha/beta-Hydrolases"/>
    <property type="match status" value="1"/>
</dbReference>
<keyword evidence="4" id="KW-1185">Reference proteome</keyword>
<dbReference type="EMBL" id="WIGO01000105">
    <property type="protein sequence ID" value="KAF6829615.1"/>
    <property type="molecule type" value="Genomic_DNA"/>
</dbReference>
<name>A0A8H6KE16_9PEZI</name>
<dbReference type="Pfam" id="PF12697">
    <property type="entry name" value="Abhydrolase_6"/>
    <property type="match status" value="1"/>
</dbReference>
<gene>
    <name evidence="3" type="ORF">CPLU01_07806</name>
</gene>
<dbReference type="Proteomes" id="UP000654918">
    <property type="component" value="Unassembled WGS sequence"/>
</dbReference>
<dbReference type="Gene3D" id="3.40.50.1820">
    <property type="entry name" value="alpha/beta hydrolase"/>
    <property type="match status" value="1"/>
</dbReference>
<sequence length="391" mass="42642">MVNIKSHVLCASLLACASLAFEFGGRDCTGVNAIHPRCHTADVIPYTRDFFYVGGRALETGSGELTADKLYVEKISPILPVRTTPVVLFHGGGCSGTTWLNTPDNRKGFANYFVERGYVVYIVDAAGNGRSTNQDLEGFPLTAGSSSLLVEMGFSAPEYYNGYPQSQLHTQFPGTGRAGDPAFENFKNSMVPYTTNNITYENAMRAGGCKLLCLIGKSYVIGHSAGGSAGILLSNDCPELVAANINLESSTIPFFWYTYGTAGFFNNGWGLANTPLNYTPPISDPSELKIVEVGNSTTARRSCFRQAEPARKLPNIASVPYLMITGEASVHITYDHCIVDYMKQIGAKPEWIKLADRGIHGNGHFMHIEKNNGEIAKVVMDWMRQKEGSWL</sequence>
<comment type="caution">
    <text evidence="3">The sequence shown here is derived from an EMBL/GenBank/DDBJ whole genome shotgun (WGS) entry which is preliminary data.</text>
</comment>
<proteinExistence type="predicted"/>
<evidence type="ECO:0000256" key="1">
    <source>
        <dbReference type="SAM" id="SignalP"/>
    </source>
</evidence>
<protein>
    <recommendedName>
        <fullName evidence="2">AB hydrolase-1 domain-containing protein</fullName>
    </recommendedName>
</protein>
<feature type="domain" description="AB hydrolase-1" evidence="2">
    <location>
        <begin position="86"/>
        <end position="377"/>
    </location>
</feature>
<feature type="chain" id="PRO_5034097535" description="AB hydrolase-1 domain-containing protein" evidence="1">
    <location>
        <begin position="21"/>
        <end position="391"/>
    </location>
</feature>
<dbReference type="PROSITE" id="PS51257">
    <property type="entry name" value="PROKAR_LIPOPROTEIN"/>
    <property type="match status" value="1"/>
</dbReference>